<sequence>MQLSDVLSNAIDQDKGADLDLIAPWDGKPTGMVLTIAGPDSVTARKADIAFADELADMAGPDGRVDAENRAKARLNALARRVIRWDVKEGGKPVPFNTKSVLALLGVAWVRDQVDQFAGDHTNYRPVA</sequence>
<reference evidence="1 2" key="1">
    <citation type="submission" date="2023-02" db="EMBL/GenBank/DDBJ databases">
        <title>Devosia chondri sp. nov., isolated from the phycosphere of marine algae.</title>
        <authorList>
            <person name="Kim J.M."/>
            <person name="Lee J.K."/>
            <person name="Choi B.J."/>
            <person name="Bayburt H."/>
            <person name="Jeon C.O."/>
        </authorList>
    </citation>
    <scope>NUCLEOTIDE SEQUENCE [LARGE SCALE GENOMIC DNA]</scope>
    <source>
        <strain evidence="1 2">G2-5</strain>
    </source>
</reference>
<name>A0ABY7Z197_9HYPH</name>
<gene>
    <name evidence="1" type="ORF">PSQ90_07770</name>
</gene>
<keyword evidence="2" id="KW-1185">Reference proteome</keyword>
<evidence type="ECO:0000313" key="2">
    <source>
        <dbReference type="Proteomes" id="UP001222118"/>
    </source>
</evidence>
<dbReference type="EMBL" id="CP118247">
    <property type="protein sequence ID" value="WDR07306.1"/>
    <property type="molecule type" value="Genomic_DNA"/>
</dbReference>
<evidence type="ECO:0000313" key="1">
    <source>
        <dbReference type="EMBL" id="WDR07306.1"/>
    </source>
</evidence>
<organism evidence="1 2">
    <name type="scientific">Devosia rhodophyticola</name>
    <dbReference type="NCBI Taxonomy" id="3026423"/>
    <lineage>
        <taxon>Bacteria</taxon>
        <taxon>Pseudomonadati</taxon>
        <taxon>Pseudomonadota</taxon>
        <taxon>Alphaproteobacteria</taxon>
        <taxon>Hyphomicrobiales</taxon>
        <taxon>Devosiaceae</taxon>
        <taxon>Devosia</taxon>
    </lineage>
</organism>
<proteinExistence type="predicted"/>
<accession>A0ABY7Z197</accession>
<protein>
    <submittedName>
        <fullName evidence="1">Uncharacterized protein</fullName>
    </submittedName>
</protein>
<dbReference type="Proteomes" id="UP001222118">
    <property type="component" value="Chromosome"/>
</dbReference>
<dbReference type="RefSeq" id="WP_282212819.1">
    <property type="nucleotide sequence ID" value="NZ_CP118247.1"/>
</dbReference>